<evidence type="ECO:0000259" key="1">
    <source>
        <dbReference type="Pfam" id="PF13847"/>
    </source>
</evidence>
<dbReference type="OrthoDB" id="9760689at2"/>
<dbReference type="PANTHER" id="PTHR43861">
    <property type="entry name" value="TRANS-ACONITATE 2-METHYLTRANSFERASE-RELATED"/>
    <property type="match status" value="1"/>
</dbReference>
<evidence type="ECO:0000313" key="3">
    <source>
        <dbReference type="Proteomes" id="UP000199527"/>
    </source>
</evidence>
<dbReference type="RefSeq" id="WP_143026611.1">
    <property type="nucleotide sequence ID" value="NZ_FNEM01000008.1"/>
</dbReference>
<dbReference type="CDD" id="cd02440">
    <property type="entry name" value="AdoMet_MTases"/>
    <property type="match status" value="1"/>
</dbReference>
<proteinExistence type="predicted"/>
<dbReference type="InterPro" id="IPR029063">
    <property type="entry name" value="SAM-dependent_MTases_sf"/>
</dbReference>
<organism evidence="2 3">
    <name type="scientific">Ferrimonas sediminum</name>
    <dbReference type="NCBI Taxonomy" id="718193"/>
    <lineage>
        <taxon>Bacteria</taxon>
        <taxon>Pseudomonadati</taxon>
        <taxon>Pseudomonadota</taxon>
        <taxon>Gammaproteobacteria</taxon>
        <taxon>Alteromonadales</taxon>
        <taxon>Ferrimonadaceae</taxon>
        <taxon>Ferrimonas</taxon>
    </lineage>
</organism>
<dbReference type="SUPFAM" id="SSF53335">
    <property type="entry name" value="S-adenosyl-L-methionine-dependent methyltransferases"/>
    <property type="match status" value="1"/>
</dbReference>
<gene>
    <name evidence="2" type="ORF">SAMN04488540_1082</name>
</gene>
<sequence>MAIPRERVKRLYDEGARSYDLTTILFRLAGLRMQKYRSEVIDCLDLRSGNTVLELGCGTGLNFPLILEKVGPQGKIIGVDIAKGMLDVARSKAIMNNWNNVELIESDLALLKFPEGVDAVLSTGVFGYIPEYERVIENAYDALSSGGHIAILDGKKPENLPGIIFKFILAIGKQYGYTEEYFQVSPWEAVESLFSNTTFNTRYGGMIYEISGVKS</sequence>
<accession>A0A1G8TIY6</accession>
<dbReference type="GO" id="GO:0032259">
    <property type="term" value="P:methylation"/>
    <property type="evidence" value="ECO:0007669"/>
    <property type="project" value="UniProtKB-KW"/>
</dbReference>
<dbReference type="EMBL" id="FNEM01000008">
    <property type="protein sequence ID" value="SDJ41552.1"/>
    <property type="molecule type" value="Genomic_DNA"/>
</dbReference>
<dbReference type="Pfam" id="PF13847">
    <property type="entry name" value="Methyltransf_31"/>
    <property type="match status" value="1"/>
</dbReference>
<dbReference type="AlphaFoldDB" id="A0A1G8TIY6"/>
<keyword evidence="2" id="KW-0489">Methyltransferase</keyword>
<keyword evidence="2" id="KW-0808">Transferase</keyword>
<dbReference type="InterPro" id="IPR025714">
    <property type="entry name" value="Methyltranfer_dom"/>
</dbReference>
<dbReference type="Gene3D" id="3.40.50.150">
    <property type="entry name" value="Vaccinia Virus protein VP39"/>
    <property type="match status" value="1"/>
</dbReference>
<dbReference type="Proteomes" id="UP000199527">
    <property type="component" value="Unassembled WGS sequence"/>
</dbReference>
<feature type="domain" description="Methyltransferase" evidence="1">
    <location>
        <begin position="47"/>
        <end position="161"/>
    </location>
</feature>
<evidence type="ECO:0000313" key="2">
    <source>
        <dbReference type="EMBL" id="SDJ41552.1"/>
    </source>
</evidence>
<keyword evidence="3" id="KW-1185">Reference proteome</keyword>
<reference evidence="3" key="1">
    <citation type="submission" date="2016-10" db="EMBL/GenBank/DDBJ databases">
        <authorList>
            <person name="Varghese N."/>
            <person name="Submissions S."/>
        </authorList>
    </citation>
    <scope>NUCLEOTIDE SEQUENCE [LARGE SCALE GENOMIC DNA]</scope>
    <source>
        <strain evidence="3">DSM 23317</strain>
    </source>
</reference>
<protein>
    <submittedName>
        <fullName evidence="2">Demethylmenaquinone methyltransferase / 2-methoxy-6-polyprenyl-1,4-benzoquinol methylase</fullName>
    </submittedName>
</protein>
<dbReference type="GO" id="GO:0008168">
    <property type="term" value="F:methyltransferase activity"/>
    <property type="evidence" value="ECO:0007669"/>
    <property type="project" value="UniProtKB-KW"/>
</dbReference>
<name>A0A1G8TIY6_9GAMM</name>